<feature type="compositionally biased region" description="Basic and acidic residues" evidence="2">
    <location>
        <begin position="3921"/>
        <end position="3936"/>
    </location>
</feature>
<feature type="compositionally biased region" description="Basic and acidic residues" evidence="2">
    <location>
        <begin position="4054"/>
        <end position="4077"/>
    </location>
</feature>
<feature type="compositionally biased region" description="Basic and acidic residues" evidence="2">
    <location>
        <begin position="4252"/>
        <end position="4267"/>
    </location>
</feature>
<feature type="compositionally biased region" description="Basic and acidic residues" evidence="2">
    <location>
        <begin position="4413"/>
        <end position="4438"/>
    </location>
</feature>
<dbReference type="GO" id="GO:0008270">
    <property type="term" value="F:zinc ion binding"/>
    <property type="evidence" value="ECO:0007669"/>
    <property type="project" value="UniProtKB-KW"/>
</dbReference>
<feature type="compositionally biased region" description="Basic residues" evidence="2">
    <location>
        <begin position="3011"/>
        <end position="3025"/>
    </location>
</feature>
<feature type="compositionally biased region" description="Low complexity" evidence="2">
    <location>
        <begin position="3327"/>
        <end position="3337"/>
    </location>
</feature>
<feature type="compositionally biased region" description="Basic residues" evidence="2">
    <location>
        <begin position="1002"/>
        <end position="1013"/>
    </location>
</feature>
<dbReference type="InterPro" id="IPR013087">
    <property type="entry name" value="Znf_C2H2_type"/>
</dbReference>
<feature type="region of interest" description="Disordered" evidence="2">
    <location>
        <begin position="1069"/>
        <end position="1095"/>
    </location>
</feature>
<feature type="region of interest" description="Disordered" evidence="2">
    <location>
        <begin position="1647"/>
        <end position="1694"/>
    </location>
</feature>
<feature type="region of interest" description="Disordered" evidence="2">
    <location>
        <begin position="4315"/>
        <end position="4345"/>
    </location>
</feature>
<feature type="compositionally biased region" description="Basic residues" evidence="2">
    <location>
        <begin position="1738"/>
        <end position="1750"/>
    </location>
</feature>
<feature type="region of interest" description="Disordered" evidence="2">
    <location>
        <begin position="3252"/>
        <end position="3337"/>
    </location>
</feature>
<reference evidence="4" key="2">
    <citation type="submission" date="2023-03" db="EMBL/GenBank/DDBJ databases">
        <authorList>
            <person name="Inwood S.N."/>
            <person name="Skelly J.G."/>
            <person name="Guhlin J."/>
            <person name="Harrop T.W.R."/>
            <person name="Goldson S.G."/>
            <person name="Dearden P.K."/>
        </authorList>
    </citation>
    <scope>NUCLEOTIDE SEQUENCE</scope>
    <source>
        <strain evidence="4">Lincoln</strain>
        <tissue evidence="4">Whole body</tissue>
    </source>
</reference>
<feature type="compositionally biased region" description="Basic and acidic residues" evidence="2">
    <location>
        <begin position="4496"/>
        <end position="4512"/>
    </location>
</feature>
<dbReference type="EMBL" id="JAQQBR010001832">
    <property type="protein sequence ID" value="KAK0167196.1"/>
    <property type="molecule type" value="Genomic_DNA"/>
</dbReference>
<feature type="region of interest" description="Disordered" evidence="2">
    <location>
        <begin position="2034"/>
        <end position="2075"/>
    </location>
</feature>
<dbReference type="PROSITE" id="PS50157">
    <property type="entry name" value="ZINC_FINGER_C2H2_2"/>
    <property type="match status" value="2"/>
</dbReference>
<accession>A0AA39FCY6</accession>
<keyword evidence="1" id="KW-0479">Metal-binding</keyword>
<feature type="compositionally biased region" description="Acidic residues" evidence="2">
    <location>
        <begin position="1662"/>
        <end position="1675"/>
    </location>
</feature>
<feature type="region of interest" description="Disordered" evidence="2">
    <location>
        <begin position="1344"/>
        <end position="1381"/>
    </location>
</feature>
<feature type="compositionally biased region" description="Polar residues" evidence="2">
    <location>
        <begin position="1967"/>
        <end position="1979"/>
    </location>
</feature>
<feature type="region of interest" description="Disordered" evidence="2">
    <location>
        <begin position="1710"/>
        <end position="1750"/>
    </location>
</feature>
<feature type="region of interest" description="Disordered" evidence="2">
    <location>
        <begin position="3493"/>
        <end position="3514"/>
    </location>
</feature>
<feature type="compositionally biased region" description="Acidic residues" evidence="2">
    <location>
        <begin position="3293"/>
        <end position="3310"/>
    </location>
</feature>
<evidence type="ECO:0000256" key="2">
    <source>
        <dbReference type="SAM" id="MobiDB-lite"/>
    </source>
</evidence>
<name>A0AA39FCY6_MICHY</name>
<feature type="region of interest" description="Disordered" evidence="2">
    <location>
        <begin position="1249"/>
        <end position="1273"/>
    </location>
</feature>
<feature type="compositionally biased region" description="Basic residues" evidence="2">
    <location>
        <begin position="4471"/>
        <end position="4480"/>
    </location>
</feature>
<feature type="region of interest" description="Disordered" evidence="2">
    <location>
        <begin position="2369"/>
        <end position="2388"/>
    </location>
</feature>
<feature type="compositionally biased region" description="Basic residues" evidence="2">
    <location>
        <begin position="930"/>
        <end position="945"/>
    </location>
</feature>
<organism evidence="4 5">
    <name type="scientific">Microctonus hyperodae</name>
    <name type="common">Parasitoid wasp</name>
    <dbReference type="NCBI Taxonomy" id="165561"/>
    <lineage>
        <taxon>Eukaryota</taxon>
        <taxon>Metazoa</taxon>
        <taxon>Ecdysozoa</taxon>
        <taxon>Arthropoda</taxon>
        <taxon>Hexapoda</taxon>
        <taxon>Insecta</taxon>
        <taxon>Pterygota</taxon>
        <taxon>Neoptera</taxon>
        <taxon>Endopterygota</taxon>
        <taxon>Hymenoptera</taxon>
        <taxon>Apocrita</taxon>
        <taxon>Ichneumonoidea</taxon>
        <taxon>Braconidae</taxon>
        <taxon>Euphorinae</taxon>
        <taxon>Microctonus</taxon>
    </lineage>
</organism>
<feature type="compositionally biased region" description="Basic and acidic residues" evidence="2">
    <location>
        <begin position="3280"/>
        <end position="3292"/>
    </location>
</feature>
<feature type="compositionally biased region" description="Polar residues" evidence="2">
    <location>
        <begin position="4042"/>
        <end position="4053"/>
    </location>
</feature>
<feature type="region of interest" description="Disordered" evidence="2">
    <location>
        <begin position="4115"/>
        <end position="4134"/>
    </location>
</feature>
<evidence type="ECO:0000313" key="4">
    <source>
        <dbReference type="EMBL" id="KAK0167196.1"/>
    </source>
</evidence>
<feature type="compositionally biased region" description="Basic and acidic residues" evidence="2">
    <location>
        <begin position="2153"/>
        <end position="2168"/>
    </location>
</feature>
<protein>
    <recommendedName>
        <fullName evidence="3">C2H2-type domain-containing protein</fullName>
    </recommendedName>
</protein>
<comment type="caution">
    <text evidence="4">The sequence shown here is derived from an EMBL/GenBank/DDBJ whole genome shotgun (WGS) entry which is preliminary data.</text>
</comment>
<feature type="compositionally biased region" description="Basic and acidic residues" evidence="2">
    <location>
        <begin position="3098"/>
        <end position="3110"/>
    </location>
</feature>
<sequence>MGVEASPIVRFSSPTANNIMVASTHNLGELILGQYRSNTSERQLSDKNQHHFHQLQHQPQQHHHHHHHHHHNQNYNNSKTNHNHHSYYHQYHQAPVCRPGQTAQDKRSRLSNVINNLRKKVPETNRDSCESDERNSVERNLETLEKYVMTVLNGVIKDAETEGRGRGVDAINSSDTEDTNRYNGNSKKEDVRISVEDDCVNPVVNPEPSEPSAIEPAIPDCDKNVVDKCTTEMINTVEDASKNNCEMLIIATKDFNVSSNIDDATLKHENNVSTIENSDNELSSSTSCIDDKLNEDIRSICRDLLNDLLNDISEAIDTPVIENEEINCGKSITMTGLHCSLPLDKVAQVLPPSIESYEAVSNVSKQVSPKSSPKSTSSPAVRHLCLYCDRKFLSISLRQRHTERVHQLGGGRRSSERNSRKTIHSCQYCSDKCADNLEGLFQHMIACHTDKYHACIQCNTRYSTRETLLLHTRELHTSCDRISESLDKSKDLIVVKEPLHYSTREVCMQRDTIQQQQQQETPEDVDKRSYDHELLQSAITTPTKLNMFARSADKSKDLNNLSSPDFDISFYSSVSCNIRENLLHHLDGKLQNDINKPLSLPDTKQQHNHQSYHELVNPIQFPIDISLTAATPVDSKEYSANDNCDNTSEYAQKAGKMSRLHPRRVSFEKYNFPRKYDGKEQWTCSINDLSKFDIYTQLTLSKKQQMIKEKSVMDRVQQQAPGFSTKSDVSQTELTNDTSEIKAIDVCFNDNENVLVNSSSNDNSINQEINNQNKTSGVTEFSSEFGNFMKLKRWDASSSQEIENSKKIIYAELTGEWSRPRIYICGACTSRHLTLKEMEEHKIFAHPNVWCSHLEFTGDQRELYKHLFLPGRSVPTIKAKNAVLNEKICTKCSKVCGTLAELHRHMLECGGDQAWLLGLFGNGKKKCKWRPFGARSRRRRQRGMKRNISNSQAAPRVNTPKEKAPSGPRVRPSDRESIQKMLANLPAKRSTRRVIQEATSRSRMRKVQTRSRPHLADNTSNTRLSRKTVLRNKLLKNAKSFQRKRCRGDNISAAIESVIINYKLSDVSKRTDDKKDDNDNGISDNKELKKKSQLDNTVKLRSSAAVNSTKNVPSTEILNRVTVLSKKRNVKMETRRSNLKSIGKNTAQINKDIPTSSLTSSSTNSNVKSIKVGLKRSTKETFNVAISQTKVRAQQQNAYQTLSGDNVTTRKRKSTDSLISLNASIKAKSQLRSQDGKFIRNNKLRSVSTHAELSNTSVQTTQTRNTRSDPGPLASRLRLRTVVQQRTNAELSKKMIRVSSDSDKMPTLEPADGLVINEDKDIEQGTNDFPILSPAILATRSCSKVSNNPITKQSDGKTRGKRGNISPKKLDKLNKQNSNNELSTVEKDVGNCDREIGVKNRKSLRRRVSVNIEVNDLSPRHESSCELKSHDDNSDVNRKSFKSEQLLASSNKKNLTSKVVGTRKARQERRAGSLEELSQLQQVPLEVKKLLGPKDDLFTQIGITPTAKIRRNLRQLSLIPKHKTNVTKKSDKVSNEDKDNEPITDSIVLNDKSETNTLRKSPRIEKKDLTDIALFDKSIISDKINNSVESESTLCITNMNDQSTTNITEQIAALGKNRRRGKLPVDLDNINLIGKLPDFINSTMAPVNCPQNYDKGQQNTEQQEDNENEEEVEMISEDKKLNSDNDIKNNDDELPKDVVTADLVSLTLEHLQQESSNSNIDSGKENSSETPINISKPRVTRPKKSRGFKRDRTVKRTLNNVIGILTEGVNIPVEVQQSVVLTVQTSLDNINSNIGLQNNRVEIGDNGIAASNGGGSNIDAIVNENNNDNCSRAIDDSTVNDGKGESASQELQRRANMLIEAQEEAKLDVEQDVNIECSVSAVTANNSLNIELPQESQEQQQSTNDIILDLSRRKPRGKGSFLEKIVSKIAKQKDAMLEGEVGSLLDHAVDELSIILGEVSPTLVDPNDTTKSSLFTADSTENKNDNRIDENKSENPSETNFDEELKINENSMLLNAGSSNNLLSELNFVNDDDDHESMESVKKSDNITTERSSKKRSLDIPVETKNKRKSVDDEKEIEDNRIEEDLCLADIMKLINTTKRESPVMNELTTEKVRPGKRKTADKDCDKSNDRKSNVETSSSTSENNCKFVTMETNKKTKRSDNRKREDEIGGCSEKTKRSSSRRSNSDDNLLTEIVDNKVNAEKNVNEINSTINELNNESPAESASTSIENNLMNNNCQATPEINEKTKKSKKRSKNKKIIVKNDKLNLSDDKSVIDVDDYSIENNTIVQNNTEDVSMSDQTTNQNELITNNVREEQVAITNAEVDDKCSSLKRAFKVPEVLDTSQTVKKRGKKKSSANEHLGTLEVKIATGQNEGSQTRDSKDSCRDESILETSSVCNMSCNGMKNDNNTENITVTVKSRRSSKRKNNDVDGSVSSARSIKENKQAIEKDIKQIDDTLIERRKTLKRKAKENIFLLDDLIDSGDEIDSLPPPDNIIDTAVKISDDKINIEKSENEISTVENNSIVQSAEISHDKKIEGELIVSKSPINDVEIKESENTITDDTPKKRVSGNFAVVHTKSGEILIVEKKKKFTKEVAKFFCEICTTSFTRKSSLKKHNQSQSHLIQMTKCGNDQETQDELISNDDATVSSIDRSEVTTSEEGQDIAIDTSKEETIEQKYENVFESKEKDKGEKVSTENIQAMPATEIPSTSIIDSTDADSTFNCPQLEEDFEDELLDEEICKITENMTHDEYVLTDHVSPMPEATSLSPLKDATDSLLESTQTVGSEQQKINLADEHLDLDSPVLETRSLHTKEIVDDKLQSELKNNSLIHTGIQYKNETYKNINDSLIKSSETKHEIQNLLPNNTKVRLDFSNISEKLKINEFTLNNCKSSTAIDDFESDEDLSATNMSCDIHKLLNETELNIDEKIVETKPTASDITSEISPVIQCENSSLNTETKKQLSDNEIKSVKKKKDRHDLNVVTSLQSVQNINSKQVLVESNRKSVKSIEKSKVSKSKSRMNKSLKKKLANDISSDSDYNDQEEPSSSQNKGKIVKSVFGRALAGEKIDKVKEVLDDWVSRSDSDSRDESRPSSHSSAWRNWKDERKSTHEKSTTQSRSKSSSRRKKNNSSTVNTTLTSSSEFNELSGHSKCRQSKKRAEERISRAFEEESIPYELAYALDQQTILSNQKNQKTSTIYSKQFQNNLANTDKLLNNKTSNDKIGNDFINKMHDESGNKNLNIKLSQPEEYLFPDTNSMESIRTRVPSCPRERSSTPDMISLTTRDSDNDAENRTDIDDIDDNDNDNDDVEDDEEIVRGRLSPLYASNLPESSVDSVVSNSTVDKSNRVGCIDETPNKRRSSSEFSGEKIIIRSTVSSEENRAGVVTIAPTDAIEDNALDMPPETGESTQKSRQGKVLNFDEELFVECCSRLKATTENELRGAKKIKLDHSEGGGVGYRGKDDQNLRTNRGRWRDSENQNSLGSLLESVNQLLGEEMYNSRRTNEHHKRERNSRCERVSPVTKVPTDFIRPDNVGYEDSLDVAFEHNNKLRDKIQQRMRESENLITTSFSHIINDNVNNDDDNHSHHHHHHHHHRHHHRHMRRNEDLFDDNEQEIENIKNSNQLSRRVLLESSSIENKIDSNLDENSTMPYLLDKALSSLFHNNAKHDHNGSTPMNVLAELACAQVPTSTLSDVKFSRDKLSSRVKSLSNDVNDSTSAVGLQQNIDKIDKDQPKKIRNPIKELFERKNEINDRKYHHDKSHSSISNKDCAITKLKTKKTKRHNEFPLIKNTEFDGGLVERKKRRDDRKHEAIIQDKIKDIYDFDEEESQTEYAVNSTMSYRSKNDKSTDGNCTKSNELNIGDVIIKTLAKTLDSEKPDDSTRKRLDNMIERKLQETETFVPKTKGALKAYHVEEKRQTVTGPMDEYIERRGRPRRTAEPSNKHNKSKRRSKNSKKRSRNAWYENDSSDEFVTAIKPVDIGVGISKSQRACSKGKQNLFAELSTSSESEYEENNDVYQSNNKIINESSDRISPELADNYPQEHENHGTDNWMNVTSQTESKNDIEHKKSESDMSDHPLIIDEPKDCDDEQNNSDDDETDNRSEPAFELDDLYREDSSVIGSDCEENNSITPQSNGISENNYTRLENSGKSELIPLEKAIDLLDNSGDIKKINDDTIDLPLIAQTNSITVRNKFSESLDENDECDENIVVNEENKNEQLNIDDDQDSIELPEKLSSNEKPARKGSDNLPLHVFLSRKVQESKKRKEEQLKKMQEKEDENALMEFQSSRRQRKCAIGKQGLLAEISSSDEEYYIKDITVKRSTGDKFDNEKSRRQKRESKEKKKERYMEKKHEQIIAKEQKAIEEEILRELELKKEYNAKDDIEIKRNDKTVKDNDNGEFCAAVDVAIAESNNKKSSRSKKITDQPYTKDKSNKDEKFNSDTENKCNKVHGKTVVGIDSVKKKTKKNSMSNTRKESHTKIAKTPKKSAKSCVKSSGTNRKSKNVHSERGRSISKDDEELRTTKSWNKVEEGVGVAIGRRKRASTNQLYYWSSSSDDDEEFIQPTPVVEEEEDDRQEQHGWIVGDSHKKMITMLAMEKQLKEKRRRSEDEFDGGKSKNKKHRNISFISYRFFLHTLRMKNESKSIIISQLILLITWDFNSEDE</sequence>
<feature type="compositionally biased region" description="Polar residues" evidence="2">
    <location>
        <begin position="1344"/>
        <end position="1353"/>
    </location>
</feature>
<feature type="compositionally biased region" description="Polar residues" evidence="2">
    <location>
        <begin position="2407"/>
        <end position="2417"/>
    </location>
</feature>
<feature type="domain" description="C2H2-type" evidence="3">
    <location>
        <begin position="453"/>
        <end position="481"/>
    </location>
</feature>
<feature type="compositionally biased region" description="Basic and acidic residues" evidence="2">
    <location>
        <begin position="2056"/>
        <end position="2075"/>
    </location>
</feature>
<feature type="compositionally biased region" description="Basic and acidic residues" evidence="2">
    <location>
        <begin position="1980"/>
        <end position="1995"/>
    </location>
</feature>
<feature type="compositionally biased region" description="Basic and acidic residues" evidence="2">
    <location>
        <begin position="1528"/>
        <end position="1541"/>
    </location>
</feature>
<feature type="compositionally biased region" description="Acidic residues" evidence="2">
    <location>
        <begin position="4078"/>
        <end position="4092"/>
    </location>
</feature>
<feature type="region of interest" description="Disordered" evidence="2">
    <location>
        <begin position="3450"/>
        <end position="3475"/>
    </location>
</feature>
<feature type="region of interest" description="Disordered" evidence="2">
    <location>
        <begin position="4403"/>
        <end position="4512"/>
    </location>
</feature>
<feature type="region of interest" description="Disordered" evidence="2">
    <location>
        <begin position="2407"/>
        <end position="2438"/>
    </location>
</feature>
<feature type="compositionally biased region" description="Basic and acidic residues" evidence="2">
    <location>
        <begin position="2377"/>
        <end position="2388"/>
    </location>
</feature>
<feature type="compositionally biased region" description="Basic residues" evidence="2">
    <location>
        <begin position="3937"/>
        <end position="3953"/>
    </location>
</feature>
<feature type="compositionally biased region" description="Polar residues" evidence="2">
    <location>
        <begin position="1249"/>
        <end position="1265"/>
    </location>
</feature>
<feature type="compositionally biased region" description="Polar residues" evidence="2">
    <location>
        <begin position="4120"/>
        <end position="4134"/>
    </location>
</feature>
<feature type="domain" description="C2H2-type" evidence="3">
    <location>
        <begin position="2598"/>
        <end position="2627"/>
    </location>
</feature>
<feature type="region of interest" description="Disordered" evidence="2">
    <location>
        <begin position="987"/>
        <end position="1020"/>
    </location>
</feature>
<evidence type="ECO:0000313" key="5">
    <source>
        <dbReference type="Proteomes" id="UP001168972"/>
    </source>
</evidence>
<feature type="region of interest" description="Disordered" evidence="2">
    <location>
        <begin position="930"/>
        <end position="975"/>
    </location>
</feature>
<feature type="region of interest" description="Disordered" evidence="2">
    <location>
        <begin position="3006"/>
        <end position="3049"/>
    </location>
</feature>
<feature type="compositionally biased region" description="Polar residues" evidence="2">
    <location>
        <begin position="1647"/>
        <end position="1656"/>
    </location>
</feature>
<dbReference type="PROSITE" id="PS00028">
    <property type="entry name" value="ZINC_FINGER_C2H2_1"/>
    <property type="match status" value="3"/>
</dbReference>
<feature type="region of interest" description="Disordered" evidence="2">
    <location>
        <begin position="1525"/>
        <end position="1545"/>
    </location>
</feature>
<feature type="region of interest" description="Disordered" evidence="2">
    <location>
        <begin position="1452"/>
        <end position="1474"/>
    </location>
</feature>
<feature type="compositionally biased region" description="Low complexity" evidence="2">
    <location>
        <begin position="3126"/>
        <end position="3138"/>
    </location>
</feature>
<feature type="compositionally biased region" description="Basic and acidic residues" evidence="2">
    <location>
        <begin position="2109"/>
        <end position="2134"/>
    </location>
</feature>
<feature type="region of interest" description="Disordered" evidence="2">
    <location>
        <begin position="39"/>
        <end position="83"/>
    </location>
</feature>
<feature type="compositionally biased region" description="Basic and acidic residues" evidence="2">
    <location>
        <begin position="4093"/>
        <end position="4105"/>
    </location>
</feature>
<feature type="compositionally biased region" description="Basic and acidic residues" evidence="2">
    <location>
        <begin position="1069"/>
        <end position="1093"/>
    </location>
</feature>
<feature type="region of interest" description="Disordered" evidence="2">
    <location>
        <begin position="3916"/>
        <end position="3956"/>
    </location>
</feature>
<proteinExistence type="predicted"/>
<feature type="compositionally biased region" description="Low complexity" evidence="2">
    <location>
        <begin position="2135"/>
        <end position="2145"/>
    </location>
</feature>
<gene>
    <name evidence="4" type="ORF">PV327_004625</name>
</gene>
<feature type="region of interest" description="Disordered" evidence="2">
    <location>
        <begin position="2103"/>
        <end position="2189"/>
    </location>
</feature>
<evidence type="ECO:0000259" key="3">
    <source>
        <dbReference type="PROSITE" id="PS50157"/>
    </source>
</evidence>
<feature type="region of interest" description="Disordered" evidence="2">
    <location>
        <begin position="4252"/>
        <end position="4274"/>
    </location>
</feature>
<dbReference type="Proteomes" id="UP001168972">
    <property type="component" value="Unassembled WGS sequence"/>
</dbReference>
<feature type="region of interest" description="Disordered" evidence="2">
    <location>
        <begin position="4027"/>
        <end position="4105"/>
    </location>
</feature>
<feature type="region of interest" description="Disordered" evidence="2">
    <location>
        <begin position="3076"/>
        <end position="3155"/>
    </location>
</feature>
<feature type="region of interest" description="Disordered" evidence="2">
    <location>
        <begin position="1961"/>
        <end position="2000"/>
    </location>
</feature>
<feature type="compositionally biased region" description="Basic residues" evidence="2">
    <location>
        <begin position="50"/>
        <end position="72"/>
    </location>
</feature>
<evidence type="ECO:0000256" key="1">
    <source>
        <dbReference type="PROSITE-ProRule" id="PRU00042"/>
    </source>
</evidence>
<feature type="region of interest" description="Disordered" evidence="2">
    <location>
        <begin position="3574"/>
        <end position="3597"/>
    </location>
</feature>
<feature type="compositionally biased region" description="Basic and acidic residues" evidence="2">
    <location>
        <begin position="3076"/>
        <end position="3089"/>
    </location>
</feature>
<feature type="compositionally biased region" description="Basic and acidic residues" evidence="2">
    <location>
        <begin position="1676"/>
        <end position="1694"/>
    </location>
</feature>
<keyword evidence="5" id="KW-1185">Reference proteome</keyword>
<reference evidence="4" key="1">
    <citation type="journal article" date="2023" name="bioRxiv">
        <title>Scaffold-level genome assemblies of two parasitoid biocontrol wasps reveal the parthenogenesis mechanism and an associated novel virus.</title>
        <authorList>
            <person name="Inwood S."/>
            <person name="Skelly J."/>
            <person name="Guhlin J."/>
            <person name="Harrop T."/>
            <person name="Goldson S."/>
            <person name="Dearden P."/>
        </authorList>
    </citation>
    <scope>NUCLEOTIDE SEQUENCE</scope>
    <source>
        <strain evidence="4">Lincoln</strain>
        <tissue evidence="4">Whole body</tissue>
    </source>
</reference>
<keyword evidence="1" id="KW-0863">Zinc-finger</keyword>
<dbReference type="SMART" id="SM00355">
    <property type="entry name" value="ZnF_C2H2"/>
    <property type="match status" value="6"/>
</dbReference>
<feature type="region of interest" description="Disordered" evidence="2">
    <location>
        <begin position="165"/>
        <end position="186"/>
    </location>
</feature>
<feature type="compositionally biased region" description="Basic residues" evidence="2">
    <location>
        <begin position="3580"/>
        <end position="3597"/>
    </location>
</feature>
<keyword evidence="1" id="KW-0862">Zinc</keyword>